<reference evidence="2" key="1">
    <citation type="submission" date="2019-08" db="EMBL/GenBank/DDBJ databases">
        <authorList>
            <person name="Kucharzyk K."/>
            <person name="Murdoch R.W."/>
            <person name="Higgins S."/>
            <person name="Loffler F."/>
        </authorList>
    </citation>
    <scope>NUCLEOTIDE SEQUENCE</scope>
</reference>
<name>A0A645HRZ5_9ZZZZ</name>
<comment type="caution">
    <text evidence="2">The sequence shown here is derived from an EMBL/GenBank/DDBJ whole genome shotgun (WGS) entry which is preliminary data.</text>
</comment>
<dbReference type="AlphaFoldDB" id="A0A645HRZ5"/>
<sequence length="83" mass="8839">MVGFAFLQASTPVTTAMAQRRCPDSRSMVSSLSNGVSWGIANLFVTPVGIIADIAGLQATLNAVAFLPWLVTLLYIGKKLLKK</sequence>
<evidence type="ECO:0008006" key="3">
    <source>
        <dbReference type="Google" id="ProtNLM"/>
    </source>
</evidence>
<keyword evidence="1" id="KW-0472">Membrane</keyword>
<dbReference type="EMBL" id="VSSQ01098193">
    <property type="protein sequence ID" value="MPN41262.1"/>
    <property type="molecule type" value="Genomic_DNA"/>
</dbReference>
<dbReference type="SUPFAM" id="SSF103473">
    <property type="entry name" value="MFS general substrate transporter"/>
    <property type="match status" value="1"/>
</dbReference>
<keyword evidence="1" id="KW-0812">Transmembrane</keyword>
<keyword evidence="1" id="KW-1133">Transmembrane helix</keyword>
<protein>
    <recommendedName>
        <fullName evidence="3">Major facilitator superfamily (MFS) profile domain-containing protein</fullName>
    </recommendedName>
</protein>
<proteinExistence type="predicted"/>
<evidence type="ECO:0000313" key="2">
    <source>
        <dbReference type="EMBL" id="MPN41262.1"/>
    </source>
</evidence>
<dbReference type="InterPro" id="IPR036259">
    <property type="entry name" value="MFS_trans_sf"/>
</dbReference>
<gene>
    <name evidence="2" type="ORF">SDC9_188804</name>
</gene>
<organism evidence="2">
    <name type="scientific">bioreactor metagenome</name>
    <dbReference type="NCBI Taxonomy" id="1076179"/>
    <lineage>
        <taxon>unclassified sequences</taxon>
        <taxon>metagenomes</taxon>
        <taxon>ecological metagenomes</taxon>
    </lineage>
</organism>
<accession>A0A645HRZ5</accession>
<evidence type="ECO:0000256" key="1">
    <source>
        <dbReference type="SAM" id="Phobius"/>
    </source>
</evidence>
<feature type="transmembrane region" description="Helical" evidence="1">
    <location>
        <begin position="54"/>
        <end position="76"/>
    </location>
</feature>